<dbReference type="EMBL" id="JACRJB010000052">
    <property type="protein sequence ID" value="MBI5131406.1"/>
    <property type="molecule type" value="Genomic_DNA"/>
</dbReference>
<protein>
    <submittedName>
        <fullName evidence="5">Protease inhibitor I42 family protein</fullName>
    </submittedName>
</protein>
<dbReference type="GO" id="GO:0004869">
    <property type="term" value="F:cysteine-type endopeptidase inhibitor activity"/>
    <property type="evidence" value="ECO:0007669"/>
    <property type="project" value="UniProtKB-KW"/>
</dbReference>
<dbReference type="Pfam" id="PF09394">
    <property type="entry name" value="Inhibitor_I42"/>
    <property type="match status" value="1"/>
</dbReference>
<feature type="chain" id="PRO_5037082085" evidence="3">
    <location>
        <begin position="33"/>
        <end position="136"/>
    </location>
</feature>
<evidence type="ECO:0000256" key="1">
    <source>
        <dbReference type="ARBA" id="ARBA00022690"/>
    </source>
</evidence>
<dbReference type="Gene3D" id="2.60.40.2020">
    <property type="match status" value="1"/>
</dbReference>
<dbReference type="PANTHER" id="PTHR36530">
    <property type="entry name" value="INHIBITOR OF CYSTEINE PEPTIDASE"/>
    <property type="match status" value="1"/>
</dbReference>
<evidence type="ECO:0000313" key="5">
    <source>
        <dbReference type="EMBL" id="MBI5131406.1"/>
    </source>
</evidence>
<keyword evidence="1" id="KW-0646">Protease inhibitor</keyword>
<dbReference type="InterPro" id="IPR052781">
    <property type="entry name" value="Cys_protease_inhibitor_I42"/>
</dbReference>
<dbReference type="PANTHER" id="PTHR36530:SF1">
    <property type="entry name" value="AMOEBIASIN-1"/>
    <property type="match status" value="1"/>
</dbReference>
<evidence type="ECO:0000259" key="4">
    <source>
        <dbReference type="Pfam" id="PF09394"/>
    </source>
</evidence>
<dbReference type="InterPro" id="IPR036331">
    <property type="entry name" value="Chagasin-like_sf"/>
</dbReference>
<accession>A0A933W2C2</accession>
<evidence type="ECO:0000313" key="6">
    <source>
        <dbReference type="Proteomes" id="UP000782519"/>
    </source>
</evidence>
<gene>
    <name evidence="5" type="ORF">HZA66_18365</name>
</gene>
<dbReference type="AlphaFoldDB" id="A0A933W2C2"/>
<keyword evidence="3" id="KW-0732">Signal</keyword>
<evidence type="ECO:0000256" key="3">
    <source>
        <dbReference type="SAM" id="SignalP"/>
    </source>
</evidence>
<feature type="domain" description="Proteinase inhibitor I42 chagasin" evidence="4">
    <location>
        <begin position="42"/>
        <end position="133"/>
    </location>
</feature>
<feature type="signal peptide" evidence="3">
    <location>
        <begin position="1"/>
        <end position="32"/>
    </location>
</feature>
<evidence type="ECO:0000256" key="2">
    <source>
        <dbReference type="ARBA" id="ARBA00022704"/>
    </source>
</evidence>
<dbReference type="Proteomes" id="UP000782519">
    <property type="component" value="Unassembled WGS sequence"/>
</dbReference>
<dbReference type="InterPro" id="IPR018990">
    <property type="entry name" value="Prot_inh_I42_chagasin"/>
</dbReference>
<keyword evidence="2" id="KW-0789">Thiol protease inhibitor</keyword>
<dbReference type="SUPFAM" id="SSF141066">
    <property type="entry name" value="ICP-like"/>
    <property type="match status" value="1"/>
</dbReference>
<comment type="caution">
    <text evidence="5">The sequence shown here is derived from an EMBL/GenBank/DDBJ whole genome shotgun (WGS) entry which is preliminary data.</text>
</comment>
<proteinExistence type="predicted"/>
<name>A0A933W2C2_RHOPL</name>
<sequence length="136" mass="14698">MKIPLVDSFKPLRRTAAIAALLLIAIATPSRAEDSAETLRLAPGEAASFAIKENPSTGYRWHLDPTESRNLDLVDISDAGFTDAGGKPLIGAPGQRHFRVTARKAGTASIVLDYLRDWENVPPASRHTVTVEIAPR</sequence>
<reference evidence="5" key="1">
    <citation type="submission" date="2020-07" db="EMBL/GenBank/DDBJ databases">
        <title>Huge and variable diversity of episymbiotic CPR bacteria and DPANN archaea in groundwater ecosystems.</title>
        <authorList>
            <person name="He C.Y."/>
            <person name="Keren R."/>
            <person name="Whittaker M."/>
            <person name="Farag I.F."/>
            <person name="Doudna J."/>
            <person name="Cate J.H.D."/>
            <person name="Banfield J.F."/>
        </authorList>
    </citation>
    <scope>NUCLEOTIDE SEQUENCE</scope>
    <source>
        <strain evidence="5">NC_groundwater_1818_Pr3_B-0.1um_66_35</strain>
    </source>
</reference>
<organism evidence="5 6">
    <name type="scientific">Rhodopseudomonas palustris</name>
    <dbReference type="NCBI Taxonomy" id="1076"/>
    <lineage>
        <taxon>Bacteria</taxon>
        <taxon>Pseudomonadati</taxon>
        <taxon>Pseudomonadota</taxon>
        <taxon>Alphaproteobacteria</taxon>
        <taxon>Hyphomicrobiales</taxon>
        <taxon>Nitrobacteraceae</taxon>
        <taxon>Rhodopseudomonas</taxon>
    </lineage>
</organism>